<dbReference type="InterPro" id="IPR029062">
    <property type="entry name" value="Class_I_gatase-like"/>
</dbReference>
<dbReference type="PANTHER" id="PTHR43130">
    <property type="entry name" value="ARAC-FAMILY TRANSCRIPTIONAL REGULATOR"/>
    <property type="match status" value="1"/>
</dbReference>
<dbReference type="InterPro" id="IPR002818">
    <property type="entry name" value="DJ-1/PfpI"/>
</dbReference>
<evidence type="ECO:0000313" key="4">
    <source>
        <dbReference type="EMBL" id="QDL35478.1"/>
    </source>
</evidence>
<name>A0A515D4Y9_SERLI</name>
<evidence type="ECO:0000256" key="2">
    <source>
        <dbReference type="ARBA" id="ARBA00023163"/>
    </source>
</evidence>
<gene>
    <name evidence="4" type="ORF">EGO53_16260</name>
</gene>
<keyword evidence="1" id="KW-0805">Transcription regulation</keyword>
<dbReference type="Pfam" id="PF01965">
    <property type="entry name" value="DJ-1_PfpI"/>
    <property type="match status" value="1"/>
</dbReference>
<feature type="domain" description="HTH araC/xylS-type" evidence="3">
    <location>
        <begin position="212"/>
        <end position="310"/>
    </location>
</feature>
<dbReference type="RefSeq" id="WP_142816438.1">
    <property type="nucleotide sequence ID" value="NZ_CP033893.1"/>
</dbReference>
<evidence type="ECO:0000256" key="1">
    <source>
        <dbReference type="ARBA" id="ARBA00023015"/>
    </source>
</evidence>
<dbReference type="PROSITE" id="PS01124">
    <property type="entry name" value="HTH_ARAC_FAMILY_2"/>
    <property type="match status" value="1"/>
</dbReference>
<dbReference type="InterPro" id="IPR018060">
    <property type="entry name" value="HTH_AraC"/>
</dbReference>
<dbReference type="SUPFAM" id="SSF52317">
    <property type="entry name" value="Class I glutamine amidotransferase-like"/>
    <property type="match status" value="1"/>
</dbReference>
<proteinExistence type="predicted"/>
<organism evidence="4 5">
    <name type="scientific">Serratia liquefaciens</name>
    <dbReference type="NCBI Taxonomy" id="614"/>
    <lineage>
        <taxon>Bacteria</taxon>
        <taxon>Pseudomonadati</taxon>
        <taxon>Pseudomonadota</taxon>
        <taxon>Gammaproteobacteria</taxon>
        <taxon>Enterobacterales</taxon>
        <taxon>Yersiniaceae</taxon>
        <taxon>Serratia</taxon>
    </lineage>
</organism>
<dbReference type="Pfam" id="PF12833">
    <property type="entry name" value="HTH_18"/>
    <property type="match status" value="1"/>
</dbReference>
<protein>
    <submittedName>
        <fullName evidence="4">GlxA family transcriptional regulator</fullName>
    </submittedName>
</protein>
<dbReference type="AlphaFoldDB" id="A0A515D4Y9"/>
<dbReference type="GO" id="GO:0043565">
    <property type="term" value="F:sequence-specific DNA binding"/>
    <property type="evidence" value="ECO:0007669"/>
    <property type="project" value="InterPro"/>
</dbReference>
<dbReference type="PANTHER" id="PTHR43130:SF3">
    <property type="entry name" value="HTH-TYPE TRANSCRIPTIONAL REGULATOR RV1931C"/>
    <property type="match status" value="1"/>
</dbReference>
<accession>A0A515D4Y9</accession>
<dbReference type="CDD" id="cd03137">
    <property type="entry name" value="GATase1_AraC_1"/>
    <property type="match status" value="1"/>
</dbReference>
<sequence length="314" mass="34210">MKNIGFVVFPGFNLLDFAGPLAAFDNANQFTATQSYRCLPLSERGGSVVSSSGVEVLTQPFGEHRLDTLLIAGGSGNVVATQSAGLLAFLHRQSRQARRMASVCTGAFILAAAGLLDGKRATTHWYHAARLQQSYPRIRVDSNRIYIRDGAIWTSAGITAGIDLALAMVEEDLGSALAASVARQLVVYHRRPGGQSQYSLLLELNPSSDRIRNALSYAREHLHHPLTVGDLADAACLSERQFGRLFRAETGQTPAKVIEQLRVEAARVRIEEGHEALESIARAVGFSDPERMRRAFIRLFGLSPQAIKRLSRSG</sequence>
<dbReference type="Gene3D" id="1.10.10.60">
    <property type="entry name" value="Homeodomain-like"/>
    <property type="match status" value="1"/>
</dbReference>
<dbReference type="GO" id="GO:0003700">
    <property type="term" value="F:DNA-binding transcription factor activity"/>
    <property type="evidence" value="ECO:0007669"/>
    <property type="project" value="InterPro"/>
</dbReference>
<reference evidence="4 5" key="1">
    <citation type="submission" date="2018-11" db="EMBL/GenBank/DDBJ databases">
        <title>The first complete genome of Serratia liquefaciens isolated from metalophyte plant revel distinctness adaptive mechanisms in an extreme habitat.</title>
        <authorList>
            <person name="Caneschi W.L."/>
            <person name="Sanchez A.B."/>
            <person name="Felestrino E.B."/>
            <person name="Assis R.A.B."/>
            <person name="Lemes C.G.C."/>
            <person name="Cordeiro I.F."/>
            <person name="Fonseca N.P."/>
            <person name="Villa M."/>
            <person name="Vieira I.T."/>
            <person name="Moraes L.A."/>
            <person name="Kamino L.H.Y."/>
            <person name="do Carmo F."/>
            <person name="Garcia C.M."/>
            <person name="Almeida N.F."/>
            <person name="Silva R.S."/>
            <person name="Ferro J.A."/>
            <person name="Ferro M.I.T."/>
            <person name="Varani A.M."/>
            <person name="Ferreira R.M."/>
            <person name="dos Santos V.L."/>
            <person name="Silva U.C."/>
            <person name="Setubal J.C."/>
            <person name="Moreira L.M."/>
        </authorList>
    </citation>
    <scope>NUCLEOTIDE SEQUENCE [LARGE SCALE GENOMIC DNA]</scope>
    <source>
        <strain evidence="4 5">FG3</strain>
    </source>
</reference>
<dbReference type="InterPro" id="IPR009057">
    <property type="entry name" value="Homeodomain-like_sf"/>
</dbReference>
<dbReference type="EMBL" id="CP033893">
    <property type="protein sequence ID" value="QDL35478.1"/>
    <property type="molecule type" value="Genomic_DNA"/>
</dbReference>
<evidence type="ECO:0000313" key="5">
    <source>
        <dbReference type="Proteomes" id="UP000317572"/>
    </source>
</evidence>
<dbReference type="Proteomes" id="UP000317572">
    <property type="component" value="Chromosome"/>
</dbReference>
<dbReference type="SMART" id="SM00342">
    <property type="entry name" value="HTH_ARAC"/>
    <property type="match status" value="1"/>
</dbReference>
<dbReference type="SUPFAM" id="SSF46689">
    <property type="entry name" value="Homeodomain-like"/>
    <property type="match status" value="2"/>
</dbReference>
<dbReference type="Gene3D" id="3.40.50.880">
    <property type="match status" value="1"/>
</dbReference>
<dbReference type="InterPro" id="IPR052158">
    <property type="entry name" value="INH-QAR"/>
</dbReference>
<keyword evidence="2" id="KW-0804">Transcription</keyword>
<dbReference type="STRING" id="614.XJ20_17110"/>
<evidence type="ECO:0000259" key="3">
    <source>
        <dbReference type="PROSITE" id="PS01124"/>
    </source>
</evidence>